<evidence type="ECO:0000313" key="2">
    <source>
        <dbReference type="Proteomes" id="UP000243904"/>
    </source>
</evidence>
<gene>
    <name evidence="1" type="ORF">SAMN05444158_0280</name>
</gene>
<dbReference type="Proteomes" id="UP000243904">
    <property type="component" value="Chromosome I"/>
</dbReference>
<reference evidence="2" key="1">
    <citation type="submission" date="2016-10" db="EMBL/GenBank/DDBJ databases">
        <authorList>
            <person name="Varghese N."/>
            <person name="Submissions S."/>
        </authorList>
    </citation>
    <scope>NUCLEOTIDE SEQUENCE [LARGE SCALE GENOMIC DNA]</scope>
    <source>
        <strain evidence="2">GAS369</strain>
    </source>
</reference>
<protein>
    <submittedName>
        <fullName evidence="1">Uncharacterized protein</fullName>
    </submittedName>
</protein>
<evidence type="ECO:0000313" key="1">
    <source>
        <dbReference type="EMBL" id="SDR87857.1"/>
    </source>
</evidence>
<keyword evidence="2" id="KW-1185">Reference proteome</keyword>
<name>A0A1H1MMD1_9BRAD</name>
<dbReference type="EMBL" id="LT629750">
    <property type="protein sequence ID" value="SDR87857.1"/>
    <property type="molecule type" value="Genomic_DNA"/>
</dbReference>
<accession>A0A1H1MMD1</accession>
<organism evidence="1 2">
    <name type="scientific">Bradyrhizobium canariense</name>
    <dbReference type="NCBI Taxonomy" id="255045"/>
    <lineage>
        <taxon>Bacteria</taxon>
        <taxon>Pseudomonadati</taxon>
        <taxon>Pseudomonadota</taxon>
        <taxon>Alphaproteobacteria</taxon>
        <taxon>Hyphomicrobiales</taxon>
        <taxon>Nitrobacteraceae</taxon>
        <taxon>Bradyrhizobium</taxon>
    </lineage>
</organism>
<sequence>MLGCGHRLVRFLRKRHATPRLCHLSREHGGHKAACGVRAAIADAGIGLLGIGSAVGCDKYLAAFRDGLRDYGFAEAKNVAIEYRWAKGNYEALRQLAADLISLASYSHRNRRAGRPWLVRRRKKTTA</sequence>
<proteinExistence type="predicted"/>
<dbReference type="Gene3D" id="3.40.50.2300">
    <property type="match status" value="1"/>
</dbReference>
<dbReference type="AlphaFoldDB" id="A0A1H1MMD1"/>